<dbReference type="InterPro" id="IPR015815">
    <property type="entry name" value="HIBADH-related"/>
</dbReference>
<dbReference type="InterPro" id="IPR006115">
    <property type="entry name" value="6PGDH_NADP-bd"/>
</dbReference>
<gene>
    <name evidence="7" type="ORF">FPZ12_040165</name>
</gene>
<comment type="caution">
    <text evidence="7">The sequence shown here is derived from an EMBL/GenBank/DDBJ whole genome shotgun (WGS) entry which is preliminary data.</text>
</comment>
<dbReference type="SUPFAM" id="SSF48179">
    <property type="entry name" value="6-phosphogluconate dehydrogenase C-terminal domain-like"/>
    <property type="match status" value="1"/>
</dbReference>
<organism evidence="7 8">
    <name type="scientific">Amycolatopsis acidicola</name>
    <dbReference type="NCBI Taxonomy" id="2596893"/>
    <lineage>
        <taxon>Bacteria</taxon>
        <taxon>Bacillati</taxon>
        <taxon>Actinomycetota</taxon>
        <taxon>Actinomycetes</taxon>
        <taxon>Pseudonocardiales</taxon>
        <taxon>Pseudonocardiaceae</taxon>
        <taxon>Amycolatopsis</taxon>
    </lineage>
</organism>
<evidence type="ECO:0000256" key="4">
    <source>
        <dbReference type="PIRSR" id="PIRSR000103-1"/>
    </source>
</evidence>
<dbReference type="AlphaFoldDB" id="A0A5N0ULQ6"/>
<dbReference type="GO" id="GO:0016491">
    <property type="term" value="F:oxidoreductase activity"/>
    <property type="evidence" value="ECO:0007669"/>
    <property type="project" value="UniProtKB-KW"/>
</dbReference>
<evidence type="ECO:0000256" key="2">
    <source>
        <dbReference type="ARBA" id="ARBA00023002"/>
    </source>
</evidence>
<dbReference type="OrthoDB" id="3185659at2"/>
<feature type="domain" description="6-phosphogluconate dehydrogenase NADP-binding" evidence="5">
    <location>
        <begin position="3"/>
        <end position="159"/>
    </location>
</feature>
<feature type="domain" description="3-hydroxyisobutyrate dehydrogenase-like NAD-binding" evidence="6">
    <location>
        <begin position="162"/>
        <end position="279"/>
    </location>
</feature>
<keyword evidence="3" id="KW-0520">NAD</keyword>
<proteinExistence type="inferred from homology"/>
<evidence type="ECO:0000256" key="3">
    <source>
        <dbReference type="ARBA" id="ARBA00023027"/>
    </source>
</evidence>
<dbReference type="InterPro" id="IPR029154">
    <property type="entry name" value="HIBADH-like_NADP-bd"/>
</dbReference>
<dbReference type="InterPro" id="IPR051265">
    <property type="entry name" value="HIBADH-related_NP60_sf"/>
</dbReference>
<evidence type="ECO:0000259" key="5">
    <source>
        <dbReference type="Pfam" id="PF03446"/>
    </source>
</evidence>
<dbReference type="EMBL" id="VMNW02000110">
    <property type="protein sequence ID" value="KAA9150881.1"/>
    <property type="molecule type" value="Genomic_DNA"/>
</dbReference>
<dbReference type="InterPro" id="IPR036291">
    <property type="entry name" value="NAD(P)-bd_dom_sf"/>
</dbReference>
<dbReference type="Gene3D" id="3.40.50.720">
    <property type="entry name" value="NAD(P)-binding Rossmann-like Domain"/>
    <property type="match status" value="1"/>
</dbReference>
<dbReference type="Pfam" id="PF14833">
    <property type="entry name" value="NAD_binding_11"/>
    <property type="match status" value="1"/>
</dbReference>
<comment type="similarity">
    <text evidence="1">Belongs to the HIBADH-related family.</text>
</comment>
<keyword evidence="2" id="KW-0560">Oxidoreductase</keyword>
<feature type="active site" evidence="4">
    <location>
        <position position="168"/>
    </location>
</feature>
<dbReference type="Gene3D" id="1.10.1040.10">
    <property type="entry name" value="N-(1-d-carboxylethyl)-l-norvaline Dehydrogenase, domain 2"/>
    <property type="match status" value="1"/>
</dbReference>
<dbReference type="SUPFAM" id="SSF51735">
    <property type="entry name" value="NAD(P)-binding Rossmann-fold domains"/>
    <property type="match status" value="1"/>
</dbReference>
<dbReference type="RefSeq" id="WP_144756704.1">
    <property type="nucleotide sequence ID" value="NZ_VMNW02000110.1"/>
</dbReference>
<reference evidence="7" key="1">
    <citation type="submission" date="2019-09" db="EMBL/GenBank/DDBJ databases">
        <authorList>
            <person name="Teo W.F.A."/>
            <person name="Duangmal K."/>
        </authorList>
    </citation>
    <scope>NUCLEOTIDE SEQUENCE [LARGE SCALE GENOMIC DNA]</scope>
    <source>
        <strain evidence="7">K81G1</strain>
    </source>
</reference>
<protein>
    <submittedName>
        <fullName evidence="7">NAD(P)-dependent oxidoreductase</fullName>
    </submittedName>
</protein>
<sequence length="283" mass="28962">MTTVAVLGTGIMGRPMAANLLGAGLSVRAWNRTRVKAEPLGEQGAQVCDSAAEAVRGADFVLTMLSDGPTVHEVVSGALGEIPADAVWVQMSTVGDEWTGKLAALAGKAGLAFVDAPVLGTKQPAEQGKLVVLGAGPDKLRERCAPVFDAVGGRTIWVGETGAASRLKLVANAWVLALTNATAESVALAETLGVDPKLFLESIKGGALDVPYAHLKGGAMISGEYPLAFPAKHAAKDARLVLGAAGDGHPDLGAARAALAHLEKAIEQGHGDEDMAALYYGTR</sequence>
<dbReference type="PANTHER" id="PTHR43580:SF2">
    <property type="entry name" value="CYTOKINE-LIKE NUCLEAR FACTOR N-PAC"/>
    <property type="match status" value="1"/>
</dbReference>
<evidence type="ECO:0000313" key="8">
    <source>
        <dbReference type="Proteomes" id="UP000319769"/>
    </source>
</evidence>
<dbReference type="InterPro" id="IPR008927">
    <property type="entry name" value="6-PGluconate_DH-like_C_sf"/>
</dbReference>
<evidence type="ECO:0000259" key="6">
    <source>
        <dbReference type="Pfam" id="PF14833"/>
    </source>
</evidence>
<dbReference type="PIRSF" id="PIRSF000103">
    <property type="entry name" value="HIBADH"/>
    <property type="match status" value="1"/>
</dbReference>
<dbReference type="PANTHER" id="PTHR43580">
    <property type="entry name" value="OXIDOREDUCTASE GLYR1-RELATED"/>
    <property type="match status" value="1"/>
</dbReference>
<name>A0A5N0ULQ6_9PSEU</name>
<dbReference type="Proteomes" id="UP000319769">
    <property type="component" value="Unassembled WGS sequence"/>
</dbReference>
<evidence type="ECO:0000256" key="1">
    <source>
        <dbReference type="ARBA" id="ARBA00009080"/>
    </source>
</evidence>
<dbReference type="InterPro" id="IPR013328">
    <property type="entry name" value="6PGD_dom2"/>
</dbReference>
<accession>A0A5N0ULQ6</accession>
<dbReference type="GO" id="GO:0050661">
    <property type="term" value="F:NADP binding"/>
    <property type="evidence" value="ECO:0007669"/>
    <property type="project" value="InterPro"/>
</dbReference>
<dbReference type="Pfam" id="PF03446">
    <property type="entry name" value="NAD_binding_2"/>
    <property type="match status" value="1"/>
</dbReference>
<evidence type="ECO:0000313" key="7">
    <source>
        <dbReference type="EMBL" id="KAA9150881.1"/>
    </source>
</evidence>
<dbReference type="GO" id="GO:0051287">
    <property type="term" value="F:NAD binding"/>
    <property type="evidence" value="ECO:0007669"/>
    <property type="project" value="InterPro"/>
</dbReference>
<keyword evidence="8" id="KW-1185">Reference proteome</keyword>